<dbReference type="Proteomes" id="UP000619260">
    <property type="component" value="Unassembled WGS sequence"/>
</dbReference>
<sequence length="455" mass="44618">MADRPDWETMVKQVVIAGDPGAISTLRLKWATVFTRLGTVAAEIRTTSKRLEPAFGGPAGEAYRKRLEQYAKDIDDYCEKNRPILQMLDKASTDLSNAKANMPIPMDMVDDFEASHKQVVDNNTKALNYAAGNAAISTGGLSLLWYVAPGSFKDWVASSWVGEWTAEVWGKVDKWLNDETDKAYEEYQKVENGYMQAGHDGGNPMPMNRQVGGDVPEYDPSGVKPGGKLGGAPGGLNGGGAPPDIPTPTTDRAIPDDFGPTNPGIDSDTAGFDPSAGSGDLPDTGLAGAGGGLGSGGLGGGGGLSPGLGAGGGLGAGSGGLGGGGLGGGGVGAGGRIPGGTKGLGAGGIGAMGGAGAGRGAAGAGRGGAGRGGIGKGVSPAGLLGSGAGAGARGGAGAGRGAAGAGRAAGRAGMMGGMAPAAGHGPGDEADHATWLVEDDDVWGSSDDLPPQLLG</sequence>
<protein>
    <submittedName>
        <fullName evidence="2">Uncharacterized protein</fullName>
    </submittedName>
</protein>
<name>A0A8J3YTL8_9ACTN</name>
<gene>
    <name evidence="2" type="ORF">Val02_65810</name>
</gene>
<organism evidence="2 3">
    <name type="scientific">Virgisporangium aliadipatigenens</name>
    <dbReference type="NCBI Taxonomy" id="741659"/>
    <lineage>
        <taxon>Bacteria</taxon>
        <taxon>Bacillati</taxon>
        <taxon>Actinomycetota</taxon>
        <taxon>Actinomycetes</taxon>
        <taxon>Micromonosporales</taxon>
        <taxon>Micromonosporaceae</taxon>
        <taxon>Virgisporangium</taxon>
    </lineage>
</organism>
<feature type="region of interest" description="Disordered" evidence="1">
    <location>
        <begin position="417"/>
        <end position="455"/>
    </location>
</feature>
<feature type="region of interest" description="Disordered" evidence="1">
    <location>
        <begin position="200"/>
        <end position="288"/>
    </location>
</feature>
<accession>A0A8J3YTL8</accession>
<evidence type="ECO:0000313" key="2">
    <source>
        <dbReference type="EMBL" id="GIJ49695.1"/>
    </source>
</evidence>
<dbReference type="EMBL" id="BOPF01000030">
    <property type="protein sequence ID" value="GIJ49695.1"/>
    <property type="molecule type" value="Genomic_DNA"/>
</dbReference>
<dbReference type="Gene3D" id="1.20.1260.20">
    <property type="entry name" value="PPE superfamily"/>
    <property type="match status" value="1"/>
</dbReference>
<dbReference type="AlphaFoldDB" id="A0A8J3YTL8"/>
<comment type="caution">
    <text evidence="2">The sequence shown here is derived from an EMBL/GenBank/DDBJ whole genome shotgun (WGS) entry which is preliminary data.</text>
</comment>
<dbReference type="RefSeq" id="WP_203903168.1">
    <property type="nucleotide sequence ID" value="NZ_BOPF01000030.1"/>
</dbReference>
<reference evidence="2" key="1">
    <citation type="submission" date="2021-01" db="EMBL/GenBank/DDBJ databases">
        <title>Whole genome shotgun sequence of Virgisporangium aliadipatigenens NBRC 105644.</title>
        <authorList>
            <person name="Komaki H."/>
            <person name="Tamura T."/>
        </authorList>
    </citation>
    <scope>NUCLEOTIDE SEQUENCE</scope>
    <source>
        <strain evidence="2">NBRC 105644</strain>
    </source>
</reference>
<dbReference type="InterPro" id="IPR038332">
    <property type="entry name" value="PPE_sf"/>
</dbReference>
<evidence type="ECO:0000256" key="1">
    <source>
        <dbReference type="SAM" id="MobiDB-lite"/>
    </source>
</evidence>
<proteinExistence type="predicted"/>
<feature type="compositionally biased region" description="Gly residues" evidence="1">
    <location>
        <begin position="224"/>
        <end position="241"/>
    </location>
</feature>
<evidence type="ECO:0000313" key="3">
    <source>
        <dbReference type="Proteomes" id="UP000619260"/>
    </source>
</evidence>
<keyword evidence="3" id="KW-1185">Reference proteome</keyword>